<organism evidence="1 2">
    <name type="scientific">Monilinia laxa</name>
    <name type="common">Brown rot fungus</name>
    <name type="synonym">Sclerotinia laxa</name>
    <dbReference type="NCBI Taxonomy" id="61186"/>
    <lineage>
        <taxon>Eukaryota</taxon>
        <taxon>Fungi</taxon>
        <taxon>Dikarya</taxon>
        <taxon>Ascomycota</taxon>
        <taxon>Pezizomycotina</taxon>
        <taxon>Leotiomycetes</taxon>
        <taxon>Helotiales</taxon>
        <taxon>Sclerotiniaceae</taxon>
        <taxon>Monilinia</taxon>
    </lineage>
</organism>
<evidence type="ECO:0000313" key="1">
    <source>
        <dbReference type="EMBL" id="KAB8302221.1"/>
    </source>
</evidence>
<evidence type="ECO:0000313" key="2">
    <source>
        <dbReference type="Proteomes" id="UP000326757"/>
    </source>
</evidence>
<dbReference type="Proteomes" id="UP000326757">
    <property type="component" value="Unassembled WGS sequence"/>
</dbReference>
<dbReference type="EMBL" id="VIGI01000003">
    <property type="protein sequence ID" value="KAB8302221.1"/>
    <property type="molecule type" value="Genomic_DNA"/>
</dbReference>
<gene>
    <name evidence="1" type="ORF">EYC80_005666</name>
</gene>
<dbReference type="AlphaFoldDB" id="A0A5N6KF58"/>
<reference evidence="1 2" key="1">
    <citation type="submission" date="2019-06" db="EMBL/GenBank/DDBJ databases">
        <title>Genome Sequence of the Brown Rot Fungal Pathogen Monilinia laxa.</title>
        <authorList>
            <person name="De Miccolis Angelini R.M."/>
            <person name="Landi L."/>
            <person name="Abate D."/>
            <person name="Pollastro S."/>
            <person name="Romanazzi G."/>
            <person name="Faretra F."/>
        </authorList>
    </citation>
    <scope>NUCLEOTIDE SEQUENCE [LARGE SCALE GENOMIC DNA]</scope>
    <source>
        <strain evidence="1 2">Mlax316</strain>
    </source>
</reference>
<accession>A0A5N6KF58</accession>
<protein>
    <submittedName>
        <fullName evidence="1">Uncharacterized protein</fullName>
    </submittedName>
</protein>
<keyword evidence="2" id="KW-1185">Reference proteome</keyword>
<proteinExistence type="predicted"/>
<sequence length="113" mass="12983">MDESVQKGYLNYQGGFVEHFSYSTGQAVQGDLIEIYLQNPLGAYLRVLALLSSRHNTGHIAKGKFLNVDSAHLWRQYNRYDVQFIQLSELYKEVPIRGAIIWLITFHLGTRPP</sequence>
<comment type="caution">
    <text evidence="1">The sequence shown here is derived from an EMBL/GenBank/DDBJ whole genome shotgun (WGS) entry which is preliminary data.</text>
</comment>
<name>A0A5N6KF58_MONLA</name>